<proteinExistence type="predicted"/>
<dbReference type="PROSITE" id="PS50013">
    <property type="entry name" value="CHROMO_2"/>
    <property type="match status" value="1"/>
</dbReference>
<dbReference type="Pfam" id="PF11496">
    <property type="entry name" value="HDA2-3"/>
    <property type="match status" value="1"/>
</dbReference>
<keyword evidence="6" id="KW-1185">Reference proteome</keyword>
<dbReference type="RefSeq" id="XP_033681018.1">
    <property type="nucleotide sequence ID" value="XM_033833664.1"/>
</dbReference>
<dbReference type="Proteomes" id="UP000800094">
    <property type="component" value="Unassembled WGS sequence"/>
</dbReference>
<feature type="coiled-coil region" evidence="2">
    <location>
        <begin position="1480"/>
        <end position="1507"/>
    </location>
</feature>
<protein>
    <recommendedName>
        <fullName evidence="4">Chromo domain-containing protein</fullName>
    </recommendedName>
</protein>
<name>A0A6A6I641_9PLEO</name>
<feature type="compositionally biased region" description="Basic and acidic residues" evidence="3">
    <location>
        <begin position="805"/>
        <end position="822"/>
    </location>
</feature>
<evidence type="ECO:0000256" key="3">
    <source>
        <dbReference type="SAM" id="MobiDB-lite"/>
    </source>
</evidence>
<organism evidence="5 6">
    <name type="scientific">Trematosphaeria pertusa</name>
    <dbReference type="NCBI Taxonomy" id="390896"/>
    <lineage>
        <taxon>Eukaryota</taxon>
        <taxon>Fungi</taxon>
        <taxon>Dikarya</taxon>
        <taxon>Ascomycota</taxon>
        <taxon>Pezizomycotina</taxon>
        <taxon>Dothideomycetes</taxon>
        <taxon>Pleosporomycetidae</taxon>
        <taxon>Pleosporales</taxon>
        <taxon>Massarineae</taxon>
        <taxon>Trematosphaeriaceae</taxon>
        <taxon>Trematosphaeria</taxon>
    </lineage>
</organism>
<accession>A0A6A6I641</accession>
<feature type="compositionally biased region" description="Low complexity" evidence="3">
    <location>
        <begin position="250"/>
        <end position="264"/>
    </location>
</feature>
<feature type="compositionally biased region" description="Basic and acidic residues" evidence="3">
    <location>
        <begin position="505"/>
        <end position="521"/>
    </location>
</feature>
<feature type="compositionally biased region" description="Basic residues" evidence="3">
    <location>
        <begin position="1"/>
        <end position="25"/>
    </location>
</feature>
<feature type="compositionally biased region" description="Basic and acidic residues" evidence="3">
    <location>
        <begin position="335"/>
        <end position="352"/>
    </location>
</feature>
<evidence type="ECO:0000313" key="6">
    <source>
        <dbReference type="Proteomes" id="UP000800094"/>
    </source>
</evidence>
<dbReference type="Gene3D" id="3.40.50.12360">
    <property type="match status" value="1"/>
</dbReference>
<dbReference type="InterPro" id="IPR016197">
    <property type="entry name" value="Chromo-like_dom_sf"/>
</dbReference>
<feature type="compositionally biased region" description="Polar residues" evidence="3">
    <location>
        <begin position="1255"/>
        <end position="1275"/>
    </location>
</feature>
<feature type="coiled-coil region" evidence="2">
    <location>
        <begin position="1285"/>
        <end position="1456"/>
    </location>
</feature>
<dbReference type="InterPro" id="IPR021006">
    <property type="entry name" value="Hda2/3"/>
</dbReference>
<evidence type="ECO:0000256" key="1">
    <source>
        <dbReference type="ARBA" id="ARBA00011353"/>
    </source>
</evidence>
<dbReference type="GO" id="GO:0070823">
    <property type="term" value="C:HDA1 complex"/>
    <property type="evidence" value="ECO:0007669"/>
    <property type="project" value="InterPro"/>
</dbReference>
<feature type="compositionally biased region" description="Polar residues" evidence="3">
    <location>
        <begin position="377"/>
        <end position="391"/>
    </location>
</feature>
<evidence type="ECO:0000259" key="4">
    <source>
        <dbReference type="PROSITE" id="PS50013"/>
    </source>
</evidence>
<keyword evidence="2" id="KW-0175">Coiled coil</keyword>
<feature type="region of interest" description="Disordered" evidence="3">
    <location>
        <begin position="102"/>
        <end position="827"/>
    </location>
</feature>
<reference evidence="5" key="1">
    <citation type="journal article" date="2020" name="Stud. Mycol.">
        <title>101 Dothideomycetes genomes: a test case for predicting lifestyles and emergence of pathogens.</title>
        <authorList>
            <person name="Haridas S."/>
            <person name="Albert R."/>
            <person name="Binder M."/>
            <person name="Bloem J."/>
            <person name="Labutti K."/>
            <person name="Salamov A."/>
            <person name="Andreopoulos B."/>
            <person name="Baker S."/>
            <person name="Barry K."/>
            <person name="Bills G."/>
            <person name="Bluhm B."/>
            <person name="Cannon C."/>
            <person name="Castanera R."/>
            <person name="Culley D."/>
            <person name="Daum C."/>
            <person name="Ezra D."/>
            <person name="Gonzalez J."/>
            <person name="Henrissat B."/>
            <person name="Kuo A."/>
            <person name="Liang C."/>
            <person name="Lipzen A."/>
            <person name="Lutzoni F."/>
            <person name="Magnuson J."/>
            <person name="Mondo S."/>
            <person name="Nolan M."/>
            <person name="Ohm R."/>
            <person name="Pangilinan J."/>
            <person name="Park H.-J."/>
            <person name="Ramirez L."/>
            <person name="Alfaro M."/>
            <person name="Sun H."/>
            <person name="Tritt A."/>
            <person name="Yoshinaga Y."/>
            <person name="Zwiers L.-H."/>
            <person name="Turgeon B."/>
            <person name="Goodwin S."/>
            <person name="Spatafora J."/>
            <person name="Crous P."/>
            <person name="Grigoriev I."/>
        </authorList>
    </citation>
    <scope>NUCLEOTIDE SEQUENCE</scope>
    <source>
        <strain evidence="5">CBS 122368</strain>
    </source>
</reference>
<feature type="compositionally biased region" description="Low complexity" evidence="3">
    <location>
        <begin position="869"/>
        <end position="878"/>
    </location>
</feature>
<feature type="region of interest" description="Disordered" evidence="3">
    <location>
        <begin position="864"/>
        <end position="917"/>
    </location>
</feature>
<feature type="compositionally biased region" description="Polar residues" evidence="3">
    <location>
        <begin position="422"/>
        <end position="436"/>
    </location>
</feature>
<feature type="compositionally biased region" description="Polar residues" evidence="3">
    <location>
        <begin position="611"/>
        <end position="623"/>
    </location>
</feature>
<feature type="region of interest" description="Disordered" evidence="3">
    <location>
        <begin position="1"/>
        <end position="35"/>
    </location>
</feature>
<gene>
    <name evidence="5" type="ORF">BU26DRAFT_567526</name>
</gene>
<dbReference type="CDD" id="cd00024">
    <property type="entry name" value="CD_CSD"/>
    <property type="match status" value="1"/>
</dbReference>
<dbReference type="InterPro" id="IPR000953">
    <property type="entry name" value="Chromo/chromo_shadow_dom"/>
</dbReference>
<feature type="compositionally biased region" description="Polar residues" evidence="3">
    <location>
        <begin position="748"/>
        <end position="760"/>
    </location>
</feature>
<dbReference type="SUPFAM" id="SSF54160">
    <property type="entry name" value="Chromo domain-like"/>
    <property type="match status" value="1"/>
</dbReference>
<dbReference type="EMBL" id="ML987199">
    <property type="protein sequence ID" value="KAF2246014.1"/>
    <property type="molecule type" value="Genomic_DNA"/>
</dbReference>
<feature type="domain" description="Chromo" evidence="4">
    <location>
        <begin position="43"/>
        <end position="90"/>
    </location>
</feature>
<feature type="region of interest" description="Disordered" evidence="3">
    <location>
        <begin position="1218"/>
        <end position="1239"/>
    </location>
</feature>
<dbReference type="OrthoDB" id="3647690at2759"/>
<feature type="compositionally biased region" description="Low complexity" evidence="3">
    <location>
        <begin position="137"/>
        <end position="152"/>
    </location>
</feature>
<feature type="compositionally biased region" description="Polar residues" evidence="3">
    <location>
        <begin position="675"/>
        <end position="697"/>
    </location>
</feature>
<dbReference type="Gene3D" id="2.40.50.40">
    <property type="match status" value="1"/>
</dbReference>
<feature type="compositionally biased region" description="Low complexity" evidence="3">
    <location>
        <begin position="294"/>
        <end position="309"/>
    </location>
</feature>
<dbReference type="InterPro" id="IPR038609">
    <property type="entry name" value="HDA1_su2/3_sf"/>
</dbReference>
<feature type="compositionally biased region" description="Polar residues" evidence="3">
    <location>
        <begin position="199"/>
        <end position="220"/>
    </location>
</feature>
<feature type="compositionally biased region" description="Basic and acidic residues" evidence="3">
    <location>
        <begin position="727"/>
        <end position="747"/>
    </location>
</feature>
<evidence type="ECO:0000256" key="2">
    <source>
        <dbReference type="SAM" id="Coils"/>
    </source>
</evidence>
<comment type="subunit">
    <text evidence="1">Component of the NuA4 histone acetyltransferase complex.</text>
</comment>
<feature type="region of interest" description="Disordered" evidence="3">
    <location>
        <begin position="1253"/>
        <end position="1285"/>
    </location>
</feature>
<dbReference type="GO" id="GO:0006338">
    <property type="term" value="P:chromatin remodeling"/>
    <property type="evidence" value="ECO:0007669"/>
    <property type="project" value="UniProtKB-ARBA"/>
</dbReference>
<feature type="compositionally biased region" description="Polar residues" evidence="3">
    <location>
        <begin position="153"/>
        <end position="168"/>
    </location>
</feature>
<dbReference type="GeneID" id="54586994"/>
<feature type="compositionally biased region" description="Polar residues" evidence="3">
    <location>
        <begin position="588"/>
        <end position="597"/>
    </location>
</feature>
<sequence length="1551" mass="170285">MAPSAKRKRTTTKSTPNKRRNKKPPTSRPDEPTDVEYIDDNWYTVKSILDERITENGDVEYYIDWEGTDPKTGRAYKPTWEKPEDITELCIVDWNERKAEAAKAQRAQRAARRLAKEEHSQLPLKPPPRRNRKSRVVESSSELSSVVPSDRSTPAQSTPEQSSTNTSPAGPAPDRPSPLVQIDPRNSFDPDEYERYSQLPASTCSLSPTRLFDSSQSSYTGPRDFRSSGVVRDSEDEDAEESYIPTTQGASTVSSSEQQSSATENLTASTSLEELGPASPAISIPETEPDIVADSQTQDQQSQSQSQSQPEEQIEVLDSFETVVSSSQQTSQQVHEQEHEQQLLTEEPREYQDISEIISRPAEGPVEEHNGAEDSAEQITLLDSTEQQLSTEEPRGHQDISEGISQLVENPVEEHSDEENSAEQTTLPDPTASQPTPEAPEPEKHQSTISEQPVAAHPIEVRSSAEQTTVLDSTAPQPTPEAPGPEKDQSAISNQPAAAGPIEAAKVRSSEQQDGTKDQSASRRASNALGVQHSNGERSSLLLDQAWSPSTEPHHTQDLVIAENTPRSDVRPLVRSTEYSAIPEAVESSASPATQSVADRGNSESGAGEQRVSQVPAGNQVASGEQPVALTQGHSHEEAALSLPPASGTNDAVTRASAALQSVVEDSVERRDFTVESQDSNSGSSETRVNSSGQPSISRGAPEQDAQVVQVDPYLSTPDTPESIRPTVEKDENALEHSARPPSRHDSSQQTPEPLTSAHGSSPAPRPPEYSLGTPATNAPPPPRPLTPANSSPLSATMDDTANDFGKKMRELIERRQREHDATYTPTRRVLKSAMFASAGTRSPSAIPDRSPLPQVPTSLRTVATTSSALARPPQEAAPAPPQDEGESGGSDSNVAPIAPIAPPSTDSELSDASDNESLLNDDLQLLPQEFIVPLPIEGRQASMYRDEIKHSKDILKAFAEDPQGFSELDNVDKVLQRLRGIETHVDLIYSGSRTSQVIGASTQVQHQAQWSLDNSVKFRFFGTLLHKLRERDMHVILVIEKDDERLFDIVETFLRGKFVNFKSPTRGRQADLAHVEGNVMVTVLSSESSPVVRPPDLVVCLDGCLEAAQIRKKSWAMNPDRSVVPLIHLVIPRTVDHIQRYVSQNLNPRRRLHTIIASLAQFQGEYGHAMYAHGPRTDVAAEGVVAFLVASEEDGQAQADWPLPTIGSIKDLIEFQSQQSQETITSPPPGPAASAKRPLDAEALDPAKRMRFTPQPQAQAQTGSSENNEITHISDSLPGTEAQVSKLQEQLAEKAEALQSEKALRKATVKKFREHQVSWDKQQTVHEGLRESYNILKKERETATKQLEAANKREALLRERLDAKATEHTDLQTRFKQLQDIALLSEDEKTAEIARLLKELADSKDAERRAFKKAENSDNMLEYTKEQYRDAQESAADSSAQNKILAAKLANAERKAAGEAATLQRLHYERQDKLVNQQLESARTQNAILKRQLQQKEEELARIKNSRGVGVESDIICEESPGAYRHRRMSKDPVAIQAERCGRGQGAQWL</sequence>
<feature type="compositionally biased region" description="Low complexity" evidence="3">
    <location>
        <begin position="321"/>
        <end position="334"/>
    </location>
</feature>
<evidence type="ECO:0000313" key="5">
    <source>
        <dbReference type="EMBL" id="KAF2246014.1"/>
    </source>
</evidence>
<feature type="compositionally biased region" description="Polar residues" evidence="3">
    <location>
        <begin position="464"/>
        <end position="476"/>
    </location>
</feature>